<protein>
    <submittedName>
        <fullName evidence="9">AzlC family ABC transporter permease</fullName>
    </submittedName>
</protein>
<evidence type="ECO:0000313" key="9">
    <source>
        <dbReference type="EMBL" id="MBC1184365.1"/>
    </source>
</evidence>
<dbReference type="RefSeq" id="WP_185666183.1">
    <property type="nucleotide sequence ID" value="NZ_JABBJF010000001.1"/>
</dbReference>
<feature type="transmembrane region" description="Helical" evidence="8">
    <location>
        <begin position="211"/>
        <end position="234"/>
    </location>
</feature>
<evidence type="ECO:0000313" key="10">
    <source>
        <dbReference type="Proteomes" id="UP000607331"/>
    </source>
</evidence>
<evidence type="ECO:0000256" key="5">
    <source>
        <dbReference type="ARBA" id="ARBA00022692"/>
    </source>
</evidence>
<feature type="transmembrane region" description="Helical" evidence="8">
    <location>
        <begin position="33"/>
        <end position="49"/>
    </location>
</feature>
<gene>
    <name evidence="9" type="ORF">HII27_01400</name>
</gene>
<comment type="subcellular location">
    <subcellularLocation>
        <location evidence="1">Cell membrane</location>
        <topology evidence="1">Multi-pass membrane protein</topology>
    </subcellularLocation>
</comment>
<keyword evidence="10" id="KW-1185">Reference proteome</keyword>
<evidence type="ECO:0000256" key="2">
    <source>
        <dbReference type="ARBA" id="ARBA00010735"/>
    </source>
</evidence>
<evidence type="ECO:0000256" key="6">
    <source>
        <dbReference type="ARBA" id="ARBA00022989"/>
    </source>
</evidence>
<comment type="similarity">
    <text evidence="2">Belongs to the AzlC family.</text>
</comment>
<organism evidence="9 10">
    <name type="scientific">Kluyvera sichuanensis</name>
    <dbReference type="NCBI Taxonomy" id="2725494"/>
    <lineage>
        <taxon>Bacteria</taxon>
        <taxon>Pseudomonadati</taxon>
        <taxon>Pseudomonadota</taxon>
        <taxon>Gammaproteobacteria</taxon>
        <taxon>Enterobacterales</taxon>
        <taxon>Enterobacteriaceae</taxon>
        <taxon>Kluyvera</taxon>
    </lineage>
</organism>
<sequence>MSIKDISVIADGPDTSAQSDSVGAEFRRGIKEGLPVLLGVIPFALVLGAQASHKGLSHFEVPLMTGLNFAGGSEFAAIQIWTNPPHILLIMAVTFLVNSRHILMGATLVPLLARFPKRKVLPALFLMTDESWALSYSDAQKRAGRGMLSFSLPYYLGASLSFYAMWVGFTALGALAGPVLGDVHRYGFDMAFPAVFLVLVRGMWRGVRKALPWLTSLLVAVAVYHFIPGVWYVIAGPLAGLAVAWRWGDK</sequence>
<name>A0ABR6RMY1_9ENTR</name>
<keyword evidence="7 8" id="KW-0472">Membrane</keyword>
<evidence type="ECO:0000256" key="7">
    <source>
        <dbReference type="ARBA" id="ARBA00023136"/>
    </source>
</evidence>
<evidence type="ECO:0000256" key="8">
    <source>
        <dbReference type="SAM" id="Phobius"/>
    </source>
</evidence>
<keyword evidence="4" id="KW-1003">Cell membrane</keyword>
<evidence type="ECO:0000256" key="3">
    <source>
        <dbReference type="ARBA" id="ARBA00022448"/>
    </source>
</evidence>
<reference evidence="9 10" key="1">
    <citation type="submission" date="2020-04" db="EMBL/GenBank/DDBJ databases">
        <title>The draft genome of Kluyvera sichuanensis strain SCKS090646.</title>
        <authorList>
            <person name="Wei L."/>
            <person name="Liu L."/>
            <person name="Feng Y."/>
            <person name="Zong Z."/>
        </authorList>
    </citation>
    <scope>NUCLEOTIDE SEQUENCE [LARGE SCALE GENOMIC DNA]</scope>
    <source>
        <strain evidence="9 10">090646</strain>
    </source>
</reference>
<keyword evidence="3" id="KW-0813">Transport</keyword>
<dbReference type="Pfam" id="PF03591">
    <property type="entry name" value="AzlC"/>
    <property type="match status" value="1"/>
</dbReference>
<accession>A0ABR6RMY1</accession>
<proteinExistence type="inferred from homology"/>
<keyword evidence="6 8" id="KW-1133">Transmembrane helix</keyword>
<evidence type="ECO:0000256" key="1">
    <source>
        <dbReference type="ARBA" id="ARBA00004651"/>
    </source>
</evidence>
<evidence type="ECO:0000256" key="4">
    <source>
        <dbReference type="ARBA" id="ARBA00022475"/>
    </source>
</evidence>
<dbReference type="Proteomes" id="UP000607331">
    <property type="component" value="Unassembled WGS sequence"/>
</dbReference>
<dbReference type="EMBL" id="JABBJF010000001">
    <property type="protein sequence ID" value="MBC1184365.1"/>
    <property type="molecule type" value="Genomic_DNA"/>
</dbReference>
<feature type="transmembrane region" description="Helical" evidence="8">
    <location>
        <begin position="186"/>
        <end position="204"/>
    </location>
</feature>
<dbReference type="PANTHER" id="PTHR34979">
    <property type="entry name" value="INNER MEMBRANE PROTEIN YGAZ"/>
    <property type="match status" value="1"/>
</dbReference>
<comment type="caution">
    <text evidence="9">The sequence shown here is derived from an EMBL/GenBank/DDBJ whole genome shotgun (WGS) entry which is preliminary data.</text>
</comment>
<dbReference type="InterPro" id="IPR011606">
    <property type="entry name" value="Brnchd-chn_aa_trnsp_permease"/>
</dbReference>
<feature type="transmembrane region" description="Helical" evidence="8">
    <location>
        <begin position="152"/>
        <end position="180"/>
    </location>
</feature>
<dbReference type="PANTHER" id="PTHR34979:SF1">
    <property type="entry name" value="INNER MEMBRANE PROTEIN YGAZ"/>
    <property type="match status" value="1"/>
</dbReference>
<keyword evidence="5 8" id="KW-0812">Transmembrane</keyword>